<keyword evidence="2" id="KW-0808">Transferase</keyword>
<keyword evidence="8" id="KW-1185">Reference proteome</keyword>
<evidence type="ECO:0000313" key="8">
    <source>
        <dbReference type="Proteomes" id="UP000450012"/>
    </source>
</evidence>
<dbReference type="InterPro" id="IPR029056">
    <property type="entry name" value="Ribokinase-like"/>
</dbReference>
<evidence type="ECO:0000259" key="6">
    <source>
        <dbReference type="Pfam" id="PF00294"/>
    </source>
</evidence>
<evidence type="ECO:0000256" key="2">
    <source>
        <dbReference type="ARBA" id="ARBA00022679"/>
    </source>
</evidence>
<dbReference type="RefSeq" id="WP_161012991.1">
    <property type="nucleotide sequence ID" value="NZ_WWCK01000002.1"/>
</dbReference>
<evidence type="ECO:0000256" key="4">
    <source>
        <dbReference type="ARBA" id="ARBA00022777"/>
    </source>
</evidence>
<dbReference type="Proteomes" id="UP000450012">
    <property type="component" value="Unassembled WGS sequence"/>
</dbReference>
<feature type="domain" description="Carbohydrate kinase PfkB" evidence="6">
    <location>
        <begin position="6"/>
        <end position="298"/>
    </location>
</feature>
<dbReference type="Gene3D" id="3.40.1190.20">
    <property type="match status" value="1"/>
</dbReference>
<dbReference type="PANTHER" id="PTHR43085">
    <property type="entry name" value="HEXOKINASE FAMILY MEMBER"/>
    <property type="match status" value="1"/>
</dbReference>
<evidence type="ECO:0000256" key="1">
    <source>
        <dbReference type="ARBA" id="ARBA00010688"/>
    </source>
</evidence>
<dbReference type="AlphaFoldDB" id="A0A7X4GNT4"/>
<keyword evidence="3" id="KW-0547">Nucleotide-binding</keyword>
<gene>
    <name evidence="7" type="ORF">GTP45_06110</name>
</gene>
<proteinExistence type="inferred from homology"/>
<comment type="similarity">
    <text evidence="1">Belongs to the carbohydrate kinase PfkB family.</text>
</comment>
<dbReference type="EMBL" id="WWCK01000002">
    <property type="protein sequence ID" value="MYM66410.1"/>
    <property type="molecule type" value="Genomic_DNA"/>
</dbReference>
<dbReference type="SUPFAM" id="SSF53613">
    <property type="entry name" value="Ribokinase-like"/>
    <property type="match status" value="1"/>
</dbReference>
<dbReference type="PANTHER" id="PTHR43085:SF1">
    <property type="entry name" value="PSEUDOURIDINE KINASE-RELATED"/>
    <property type="match status" value="1"/>
</dbReference>
<dbReference type="GO" id="GO:0005524">
    <property type="term" value="F:ATP binding"/>
    <property type="evidence" value="ECO:0007669"/>
    <property type="project" value="UniProtKB-KW"/>
</dbReference>
<dbReference type="InterPro" id="IPR050306">
    <property type="entry name" value="PfkB_Carbo_kinase"/>
</dbReference>
<dbReference type="InterPro" id="IPR002139">
    <property type="entry name" value="Ribo/fructo_kinase"/>
</dbReference>
<protein>
    <submittedName>
        <fullName evidence="7">Sugar kinase</fullName>
    </submittedName>
</protein>
<evidence type="ECO:0000256" key="5">
    <source>
        <dbReference type="ARBA" id="ARBA00022840"/>
    </source>
</evidence>
<dbReference type="CDD" id="cd01166">
    <property type="entry name" value="KdgK"/>
    <property type="match status" value="1"/>
</dbReference>
<name>A0A7X4GNT4_9BURK</name>
<dbReference type="GO" id="GO:0016301">
    <property type="term" value="F:kinase activity"/>
    <property type="evidence" value="ECO:0007669"/>
    <property type="project" value="UniProtKB-KW"/>
</dbReference>
<organism evidence="7 8">
    <name type="scientific">Duganella rivi</name>
    <dbReference type="NCBI Taxonomy" id="2666083"/>
    <lineage>
        <taxon>Bacteria</taxon>
        <taxon>Pseudomonadati</taxon>
        <taxon>Pseudomonadota</taxon>
        <taxon>Betaproteobacteria</taxon>
        <taxon>Burkholderiales</taxon>
        <taxon>Oxalobacteraceae</taxon>
        <taxon>Telluria group</taxon>
        <taxon>Duganella</taxon>
    </lineage>
</organism>
<accession>A0A7X4GNT4</accession>
<comment type="caution">
    <text evidence="7">The sequence shown here is derived from an EMBL/GenBank/DDBJ whole genome shotgun (WGS) entry which is preliminary data.</text>
</comment>
<evidence type="ECO:0000313" key="7">
    <source>
        <dbReference type="EMBL" id="MYM66410.1"/>
    </source>
</evidence>
<keyword evidence="4 7" id="KW-0418">Kinase</keyword>
<dbReference type="Pfam" id="PF00294">
    <property type="entry name" value="PfkB"/>
    <property type="match status" value="1"/>
</dbReference>
<dbReference type="InterPro" id="IPR011611">
    <property type="entry name" value="PfkB_dom"/>
</dbReference>
<sequence length="307" mass="31552">MSKDFDVVALGEAMVEFNQAKASEPMYRQGFGGDTSNAVIAASRQGARVAYLSRVGEDHFGRMLLDLWQAEGVDVSAVARDAQAPTGLYFVNHGPQGHSFSYLRAGSAASRMLPQTMDLSAASRTQWLHVSGISQAISAGACDTVFAAIEAASAAGGKVSFDPNLRLSLWPLARARATISATIALTDLFLPSLDEAVTLAGTDDVTAIFAWARAHGARTIVLKAGSAGAWYAAEGEAPQLAASRAVQAVDATGAGDCFDGSLLARLAAGDTLADAVRYANVSAGLSTLGHGAVAPIPTAAQVRAALG</sequence>
<keyword evidence="5" id="KW-0067">ATP-binding</keyword>
<dbReference type="PRINTS" id="PR00990">
    <property type="entry name" value="RIBOKINASE"/>
</dbReference>
<reference evidence="7 8" key="1">
    <citation type="submission" date="2019-12" db="EMBL/GenBank/DDBJ databases">
        <title>Novel species isolated from a subtropical stream in China.</title>
        <authorList>
            <person name="Lu H."/>
        </authorList>
    </citation>
    <scope>NUCLEOTIDE SEQUENCE [LARGE SCALE GENOMIC DNA]</scope>
    <source>
        <strain evidence="7 8">FT55W</strain>
    </source>
</reference>
<evidence type="ECO:0000256" key="3">
    <source>
        <dbReference type="ARBA" id="ARBA00022741"/>
    </source>
</evidence>